<keyword evidence="5" id="KW-0460">Magnesium</keyword>
<feature type="region of interest" description="Disordered" evidence="7">
    <location>
        <begin position="1"/>
        <end position="21"/>
    </location>
</feature>
<feature type="domain" description="Nudix hydrolase" evidence="8">
    <location>
        <begin position="22"/>
        <end position="163"/>
    </location>
</feature>
<dbReference type="InterPro" id="IPR000086">
    <property type="entry name" value="NUDIX_hydrolase_dom"/>
</dbReference>
<evidence type="ECO:0000256" key="5">
    <source>
        <dbReference type="ARBA" id="ARBA00022842"/>
    </source>
</evidence>
<organism evidence="9 10">
    <name type="scientific">Rohdeia mirabilis</name>
    <dbReference type="NCBI Taxonomy" id="2528008"/>
    <lineage>
        <taxon>Bacteria</taxon>
        <taxon>Pseudomonadati</taxon>
        <taxon>Planctomycetota</taxon>
        <taxon>Planctomycetia</taxon>
        <taxon>Planctomycetia incertae sedis</taxon>
        <taxon>Rohdeia</taxon>
    </lineage>
</organism>
<dbReference type="GO" id="GO:0046872">
    <property type="term" value="F:metal ion binding"/>
    <property type="evidence" value="ECO:0007669"/>
    <property type="project" value="UniProtKB-KW"/>
</dbReference>
<keyword evidence="4 9" id="KW-0378">Hydrolase</keyword>
<dbReference type="CDD" id="cd03426">
    <property type="entry name" value="NUDIX_CoAse_Nudt7"/>
    <property type="match status" value="1"/>
</dbReference>
<evidence type="ECO:0000259" key="8">
    <source>
        <dbReference type="PROSITE" id="PS51462"/>
    </source>
</evidence>
<dbReference type="RefSeq" id="WP_419185747.1">
    <property type="nucleotide sequence ID" value="NZ_CP036290.1"/>
</dbReference>
<proteinExistence type="predicted"/>
<sequence>MPLHPNWRARLVPPSAPEDQRTRRAGVAIVVSLHASAAPSVLLMKRAEHPLDPWSGHVSLPGGRVEPTDADSLDAARRETLEELGVDLERDGELIGALEPLRATARGRTVDLAVHPWIFAVERPLELVPNAEAEEGFWMSLADVAAGTLDHTHSFVIGEGQRVSRPAWLAPGAERSHVVWGLTYHILARFLEQVRSDGSEPLQP</sequence>
<dbReference type="Gene3D" id="3.90.79.10">
    <property type="entry name" value="Nucleoside Triphosphate Pyrophosphohydrolase"/>
    <property type="match status" value="1"/>
</dbReference>
<evidence type="ECO:0000313" key="9">
    <source>
        <dbReference type="EMBL" id="QDU84825.1"/>
    </source>
</evidence>
<comment type="cofactor">
    <cofactor evidence="1">
        <name>Mn(2+)</name>
        <dbReference type="ChEBI" id="CHEBI:29035"/>
    </cofactor>
</comment>
<evidence type="ECO:0000256" key="4">
    <source>
        <dbReference type="ARBA" id="ARBA00022801"/>
    </source>
</evidence>
<keyword evidence="10" id="KW-1185">Reference proteome</keyword>
<dbReference type="InterPro" id="IPR015797">
    <property type="entry name" value="NUDIX_hydrolase-like_dom_sf"/>
</dbReference>
<evidence type="ECO:0000313" key="10">
    <source>
        <dbReference type="Proteomes" id="UP000319342"/>
    </source>
</evidence>
<dbReference type="PANTHER" id="PTHR12992">
    <property type="entry name" value="NUDIX HYDROLASE"/>
    <property type="match status" value="1"/>
</dbReference>
<protein>
    <submittedName>
        <fullName evidence="9">Putative NUDIX hydrolase</fullName>
    </submittedName>
</protein>
<evidence type="ECO:0000256" key="6">
    <source>
        <dbReference type="ARBA" id="ARBA00023211"/>
    </source>
</evidence>
<dbReference type="GO" id="GO:0010945">
    <property type="term" value="F:coenzyme A diphosphatase activity"/>
    <property type="evidence" value="ECO:0007669"/>
    <property type="project" value="InterPro"/>
</dbReference>
<evidence type="ECO:0000256" key="2">
    <source>
        <dbReference type="ARBA" id="ARBA00001946"/>
    </source>
</evidence>
<comment type="cofactor">
    <cofactor evidence="2">
        <name>Mg(2+)</name>
        <dbReference type="ChEBI" id="CHEBI:18420"/>
    </cofactor>
</comment>
<dbReference type="AlphaFoldDB" id="A0A518D049"/>
<gene>
    <name evidence="9" type="ORF">Pla163_19410</name>
</gene>
<keyword evidence="6" id="KW-0464">Manganese</keyword>
<dbReference type="Proteomes" id="UP000319342">
    <property type="component" value="Chromosome"/>
</dbReference>
<dbReference type="Pfam" id="PF00293">
    <property type="entry name" value="NUDIX"/>
    <property type="match status" value="1"/>
</dbReference>
<evidence type="ECO:0000256" key="7">
    <source>
        <dbReference type="SAM" id="MobiDB-lite"/>
    </source>
</evidence>
<dbReference type="InterPro" id="IPR045121">
    <property type="entry name" value="CoAse"/>
</dbReference>
<reference evidence="9 10" key="1">
    <citation type="submission" date="2019-02" db="EMBL/GenBank/DDBJ databases">
        <title>Deep-cultivation of Planctomycetes and their phenomic and genomic characterization uncovers novel biology.</title>
        <authorList>
            <person name="Wiegand S."/>
            <person name="Jogler M."/>
            <person name="Boedeker C."/>
            <person name="Pinto D."/>
            <person name="Vollmers J."/>
            <person name="Rivas-Marin E."/>
            <person name="Kohn T."/>
            <person name="Peeters S.H."/>
            <person name="Heuer A."/>
            <person name="Rast P."/>
            <person name="Oberbeckmann S."/>
            <person name="Bunk B."/>
            <person name="Jeske O."/>
            <person name="Meyerdierks A."/>
            <person name="Storesund J.E."/>
            <person name="Kallscheuer N."/>
            <person name="Luecker S."/>
            <person name="Lage O.M."/>
            <person name="Pohl T."/>
            <person name="Merkel B.J."/>
            <person name="Hornburger P."/>
            <person name="Mueller R.-W."/>
            <person name="Bruemmer F."/>
            <person name="Labrenz M."/>
            <person name="Spormann A.M."/>
            <person name="Op den Camp H."/>
            <person name="Overmann J."/>
            <person name="Amann R."/>
            <person name="Jetten M.S.M."/>
            <person name="Mascher T."/>
            <person name="Medema M.H."/>
            <person name="Devos D.P."/>
            <person name="Kaster A.-K."/>
            <person name="Ovreas L."/>
            <person name="Rohde M."/>
            <person name="Galperin M.Y."/>
            <person name="Jogler C."/>
        </authorList>
    </citation>
    <scope>NUCLEOTIDE SEQUENCE [LARGE SCALE GENOMIC DNA]</scope>
    <source>
        <strain evidence="9 10">Pla163</strain>
    </source>
</reference>
<dbReference type="PROSITE" id="PS51462">
    <property type="entry name" value="NUDIX"/>
    <property type="match status" value="1"/>
</dbReference>
<dbReference type="PANTHER" id="PTHR12992:SF11">
    <property type="entry name" value="MITOCHONDRIAL COENZYME A DIPHOSPHATASE NUDT8"/>
    <property type="match status" value="1"/>
</dbReference>
<dbReference type="EMBL" id="CP036290">
    <property type="protein sequence ID" value="QDU84825.1"/>
    <property type="molecule type" value="Genomic_DNA"/>
</dbReference>
<accession>A0A518D049</accession>
<evidence type="ECO:0000256" key="3">
    <source>
        <dbReference type="ARBA" id="ARBA00022723"/>
    </source>
</evidence>
<keyword evidence="3" id="KW-0479">Metal-binding</keyword>
<dbReference type="SUPFAM" id="SSF55811">
    <property type="entry name" value="Nudix"/>
    <property type="match status" value="1"/>
</dbReference>
<evidence type="ECO:0000256" key="1">
    <source>
        <dbReference type="ARBA" id="ARBA00001936"/>
    </source>
</evidence>
<name>A0A518D049_9BACT</name>